<gene>
    <name evidence="4" type="ORF">JK386_15945</name>
</gene>
<evidence type="ECO:0000259" key="3">
    <source>
        <dbReference type="PROSITE" id="PS51186"/>
    </source>
</evidence>
<keyword evidence="5" id="KW-1185">Reference proteome</keyword>
<dbReference type="Pfam" id="PF00583">
    <property type="entry name" value="Acetyltransf_1"/>
    <property type="match status" value="1"/>
</dbReference>
<dbReference type="SUPFAM" id="SSF55729">
    <property type="entry name" value="Acyl-CoA N-acyltransferases (Nat)"/>
    <property type="match status" value="1"/>
</dbReference>
<dbReference type="Proteomes" id="UP000663791">
    <property type="component" value="Unassembled WGS sequence"/>
</dbReference>
<keyword evidence="1" id="KW-0808">Transferase</keyword>
<evidence type="ECO:0000313" key="5">
    <source>
        <dbReference type="Proteomes" id="UP000663791"/>
    </source>
</evidence>
<dbReference type="AlphaFoldDB" id="A0A939BZT3"/>
<dbReference type="InterPro" id="IPR016181">
    <property type="entry name" value="Acyl_CoA_acyltransferase"/>
</dbReference>
<dbReference type="CDD" id="cd04301">
    <property type="entry name" value="NAT_SF"/>
    <property type="match status" value="1"/>
</dbReference>
<protein>
    <submittedName>
        <fullName evidence="4">GNAT family N-acetyltransferase</fullName>
    </submittedName>
</protein>
<evidence type="ECO:0000313" key="4">
    <source>
        <dbReference type="EMBL" id="MBM9461395.1"/>
    </source>
</evidence>
<name>A0A939BZT3_9ACTN</name>
<dbReference type="PANTHER" id="PTHR43877">
    <property type="entry name" value="AMINOALKYLPHOSPHONATE N-ACETYLTRANSFERASE-RELATED-RELATED"/>
    <property type="match status" value="1"/>
</dbReference>
<comment type="caution">
    <text evidence="4">The sequence shown here is derived from an EMBL/GenBank/DDBJ whole genome shotgun (WGS) entry which is preliminary data.</text>
</comment>
<dbReference type="GO" id="GO:0016747">
    <property type="term" value="F:acyltransferase activity, transferring groups other than amino-acyl groups"/>
    <property type="evidence" value="ECO:0007669"/>
    <property type="project" value="InterPro"/>
</dbReference>
<evidence type="ECO:0000256" key="1">
    <source>
        <dbReference type="ARBA" id="ARBA00022679"/>
    </source>
</evidence>
<reference evidence="4" key="1">
    <citation type="submission" date="2021-01" db="EMBL/GenBank/DDBJ databases">
        <title>Novel species in genus Nocardioides.</title>
        <authorList>
            <person name="Zhang G."/>
        </authorList>
    </citation>
    <scope>NUCLEOTIDE SEQUENCE</scope>
    <source>
        <strain evidence="4">Zg-536</strain>
    </source>
</reference>
<dbReference type="InterPro" id="IPR050832">
    <property type="entry name" value="Bact_Acetyltransf"/>
</dbReference>
<dbReference type="Gene3D" id="3.40.630.30">
    <property type="match status" value="1"/>
</dbReference>
<sequence length="199" mass="21047">MVTADVSVRVGWPADAPGIAAVQLRCWRRRYDAAALPLPSEDGPTRTSAVEDGPGEGRLTVAGLSVTDLAEAWRASLSRPPEARHRALVALAHDTVVGFALTVPASDPDADPASDGEVVELTVDPERTRAGHGSRLLQACADTLEADGFTRAVCWVGTTDDTLRAFLTSAGWATDGATRELQEAAGTVVRQVRLHTALW</sequence>
<keyword evidence="2" id="KW-0012">Acyltransferase</keyword>
<dbReference type="PROSITE" id="PS51186">
    <property type="entry name" value="GNAT"/>
    <property type="match status" value="1"/>
</dbReference>
<evidence type="ECO:0000256" key="2">
    <source>
        <dbReference type="ARBA" id="ARBA00023315"/>
    </source>
</evidence>
<accession>A0A939BZT3</accession>
<dbReference type="EMBL" id="JAERTX010000016">
    <property type="protein sequence ID" value="MBM9461395.1"/>
    <property type="molecule type" value="Genomic_DNA"/>
</dbReference>
<dbReference type="InterPro" id="IPR000182">
    <property type="entry name" value="GNAT_dom"/>
</dbReference>
<dbReference type="RefSeq" id="WP_205292707.1">
    <property type="nucleotide sequence ID" value="NZ_CP074406.1"/>
</dbReference>
<organism evidence="4 5">
    <name type="scientific">Nocardioides faecalis</name>
    <dbReference type="NCBI Taxonomy" id="2803858"/>
    <lineage>
        <taxon>Bacteria</taxon>
        <taxon>Bacillati</taxon>
        <taxon>Actinomycetota</taxon>
        <taxon>Actinomycetes</taxon>
        <taxon>Propionibacteriales</taxon>
        <taxon>Nocardioidaceae</taxon>
        <taxon>Nocardioides</taxon>
    </lineage>
</organism>
<feature type="domain" description="N-acetyltransferase" evidence="3">
    <location>
        <begin position="48"/>
        <end position="199"/>
    </location>
</feature>
<proteinExistence type="predicted"/>